<name>A0ABQ1Q5S5_9ACTN</name>
<keyword evidence="3" id="KW-1185">Reference proteome</keyword>
<evidence type="ECO:0008006" key="4">
    <source>
        <dbReference type="Google" id="ProtNLM"/>
    </source>
</evidence>
<evidence type="ECO:0000313" key="2">
    <source>
        <dbReference type="EMBL" id="GGD15271.1"/>
    </source>
</evidence>
<keyword evidence="1" id="KW-0472">Membrane</keyword>
<feature type="transmembrane region" description="Helical" evidence="1">
    <location>
        <begin position="44"/>
        <end position="64"/>
    </location>
</feature>
<gene>
    <name evidence="2" type="ORF">GCM10007231_12840</name>
</gene>
<keyword evidence="1" id="KW-0812">Transmembrane</keyword>
<organism evidence="2 3">
    <name type="scientific">Nocardioides daphniae</name>
    <dbReference type="NCBI Taxonomy" id="402297"/>
    <lineage>
        <taxon>Bacteria</taxon>
        <taxon>Bacillati</taxon>
        <taxon>Actinomycetota</taxon>
        <taxon>Actinomycetes</taxon>
        <taxon>Propionibacteriales</taxon>
        <taxon>Nocardioidaceae</taxon>
        <taxon>Nocardioides</taxon>
    </lineage>
</organism>
<evidence type="ECO:0000313" key="3">
    <source>
        <dbReference type="Proteomes" id="UP000630594"/>
    </source>
</evidence>
<proteinExistence type="predicted"/>
<dbReference type="EMBL" id="BMCK01000002">
    <property type="protein sequence ID" value="GGD15271.1"/>
    <property type="molecule type" value="Genomic_DNA"/>
</dbReference>
<accession>A0ABQ1Q5S5</accession>
<dbReference type="Proteomes" id="UP000630594">
    <property type="component" value="Unassembled WGS sequence"/>
</dbReference>
<feature type="transmembrane region" description="Helical" evidence="1">
    <location>
        <begin position="119"/>
        <end position="139"/>
    </location>
</feature>
<comment type="caution">
    <text evidence="2">The sequence shown here is derived from an EMBL/GenBank/DDBJ whole genome shotgun (WGS) entry which is preliminary data.</text>
</comment>
<feature type="transmembrane region" description="Helical" evidence="1">
    <location>
        <begin position="76"/>
        <end position="98"/>
    </location>
</feature>
<evidence type="ECO:0000256" key="1">
    <source>
        <dbReference type="SAM" id="Phobius"/>
    </source>
</evidence>
<reference evidence="3" key="1">
    <citation type="journal article" date="2019" name="Int. J. Syst. Evol. Microbiol.">
        <title>The Global Catalogue of Microorganisms (GCM) 10K type strain sequencing project: providing services to taxonomists for standard genome sequencing and annotation.</title>
        <authorList>
            <consortium name="The Broad Institute Genomics Platform"/>
            <consortium name="The Broad Institute Genome Sequencing Center for Infectious Disease"/>
            <person name="Wu L."/>
            <person name="Ma J."/>
        </authorList>
    </citation>
    <scope>NUCLEOTIDE SEQUENCE [LARGE SCALE GENOMIC DNA]</scope>
    <source>
        <strain evidence="3">CCM 7403</strain>
    </source>
</reference>
<feature type="transmembrane region" description="Helical" evidence="1">
    <location>
        <begin position="6"/>
        <end position="23"/>
    </location>
</feature>
<keyword evidence="1" id="KW-1133">Transmembrane helix</keyword>
<sequence>MRPVSPEIIVWVLSFLGAVVVVLTRVRLGKELDDGTKPVSRTILTVHTSVGLVAVVVWTLFLVFPPSSTLGGDLVGVAGLGLWWVTVFAGLGLLLRWLPSRGRHTSSLSEDEWAEGPGLSLLAHAGLLLGVLVFTWAFATGTV</sequence>
<protein>
    <recommendedName>
        <fullName evidence="4">DUF2269 family protein</fullName>
    </recommendedName>
</protein>